<dbReference type="OrthoDB" id="7130006at2759"/>
<comment type="similarity">
    <text evidence="1">Belongs to the peptidase S33 family.</text>
</comment>
<evidence type="ECO:0000256" key="5">
    <source>
        <dbReference type="SAM" id="SignalP"/>
    </source>
</evidence>
<dbReference type="InterPro" id="IPR010497">
    <property type="entry name" value="Epoxide_hydro_N"/>
</dbReference>
<sequence>MWRSLVFIATTVTASSICACAFESSTPQVPLNAAVSQLGTYAVEPFKISLSAEAARLKAQVAEAFLPSSPISGADNDEWGMSLATLRNLRDEWLSFDWSREEEYLNSYRHYTTVIDGTTIHFVHEKSRHPNAIPVIINHGWPGSIDEYLPVVRPLLELTTVTLSDGSTKEISFDVVIPSLPGFVFSSTPPTAEGRHVKRTAAMWNTLMTNVLGYTHGYAVAGNDWGGNVAYATFDLNLSARAAYLNFFPFLPPLPAQVAADNQTLTDFERFGNERSAEWWDTGRGYHIEHTTRPNTIGLALNDNPIGLLAYMGEKFIAYTDPTGDMTHNDILRGVSLYYLTHTHHSAVFQYAYNQDGLEARPRKSNNPAPMGYANFKWDIASWPRYFAEQCGNLVWYRQHEKGGHFPGLDNPDDYVQDLREFFGKFFTFSSMVEFWIINSTKCVEA</sequence>
<dbReference type="InterPro" id="IPR000639">
    <property type="entry name" value="Epox_hydrolase-like"/>
</dbReference>
<feature type="active site" description="Proton donor" evidence="4">
    <location>
        <position position="351"/>
    </location>
</feature>
<dbReference type="PANTHER" id="PTHR21661">
    <property type="entry name" value="EPOXIDE HYDROLASE 1-RELATED"/>
    <property type="match status" value="1"/>
</dbReference>
<evidence type="ECO:0000259" key="6">
    <source>
        <dbReference type="Pfam" id="PF06441"/>
    </source>
</evidence>
<dbReference type="GO" id="GO:0097176">
    <property type="term" value="P:epoxide metabolic process"/>
    <property type="evidence" value="ECO:0007669"/>
    <property type="project" value="TreeGrafter"/>
</dbReference>
<feature type="signal peptide" evidence="5">
    <location>
        <begin position="1"/>
        <end position="21"/>
    </location>
</feature>
<dbReference type="EMBL" id="KV425882">
    <property type="protein sequence ID" value="KZW04453.1"/>
    <property type="molecule type" value="Genomic_DNA"/>
</dbReference>
<accession>A0A165R3I9</accession>
<feature type="domain" description="Epoxide hydrolase N-terminal" evidence="6">
    <location>
        <begin position="43"/>
        <end position="147"/>
    </location>
</feature>
<dbReference type="SUPFAM" id="SSF53474">
    <property type="entry name" value="alpha/beta-Hydrolases"/>
    <property type="match status" value="1"/>
</dbReference>
<dbReference type="AlphaFoldDB" id="A0A165R3I9"/>
<proteinExistence type="inferred from homology"/>
<feature type="active site" description="Nucleophile" evidence="4">
    <location>
        <position position="224"/>
    </location>
</feature>
<dbReference type="PIRSF" id="PIRSF001112">
    <property type="entry name" value="Epoxide_hydrolase"/>
    <property type="match status" value="1"/>
</dbReference>
<protein>
    <submittedName>
        <fullName evidence="7">Alpha/beta-hydrolase</fullName>
    </submittedName>
</protein>
<reference evidence="7 8" key="1">
    <citation type="journal article" date="2016" name="Mol. Biol. Evol.">
        <title>Comparative Genomics of Early-Diverging Mushroom-Forming Fungi Provides Insights into the Origins of Lignocellulose Decay Capabilities.</title>
        <authorList>
            <person name="Nagy L.G."/>
            <person name="Riley R."/>
            <person name="Tritt A."/>
            <person name="Adam C."/>
            <person name="Daum C."/>
            <person name="Floudas D."/>
            <person name="Sun H."/>
            <person name="Yadav J.S."/>
            <person name="Pangilinan J."/>
            <person name="Larsson K.H."/>
            <person name="Matsuura K."/>
            <person name="Barry K."/>
            <person name="Labutti K."/>
            <person name="Kuo R."/>
            <person name="Ohm R.A."/>
            <person name="Bhattacharya S.S."/>
            <person name="Shirouzu T."/>
            <person name="Yoshinaga Y."/>
            <person name="Martin F.M."/>
            <person name="Grigoriev I.V."/>
            <person name="Hibbett D.S."/>
        </authorList>
    </citation>
    <scope>NUCLEOTIDE SEQUENCE [LARGE SCALE GENOMIC DNA]</scope>
    <source>
        <strain evidence="7 8">HHB12029</strain>
    </source>
</reference>
<dbReference type="InParanoid" id="A0A165R3I9"/>
<evidence type="ECO:0000256" key="3">
    <source>
        <dbReference type="ARBA" id="ARBA00022801"/>
    </source>
</evidence>
<organism evidence="7 8">
    <name type="scientific">Exidia glandulosa HHB12029</name>
    <dbReference type="NCBI Taxonomy" id="1314781"/>
    <lineage>
        <taxon>Eukaryota</taxon>
        <taxon>Fungi</taxon>
        <taxon>Dikarya</taxon>
        <taxon>Basidiomycota</taxon>
        <taxon>Agaricomycotina</taxon>
        <taxon>Agaricomycetes</taxon>
        <taxon>Auriculariales</taxon>
        <taxon>Exidiaceae</taxon>
        <taxon>Exidia</taxon>
    </lineage>
</organism>
<dbReference type="Pfam" id="PF06441">
    <property type="entry name" value="EHN"/>
    <property type="match status" value="1"/>
</dbReference>
<evidence type="ECO:0000256" key="4">
    <source>
        <dbReference type="PIRSR" id="PIRSR001112-1"/>
    </source>
</evidence>
<dbReference type="STRING" id="1314781.A0A165R3I9"/>
<dbReference type="Gene3D" id="3.40.50.1820">
    <property type="entry name" value="alpha/beta hydrolase"/>
    <property type="match status" value="1"/>
</dbReference>
<name>A0A165R3I9_EXIGL</name>
<dbReference type="InterPro" id="IPR016292">
    <property type="entry name" value="Epoxide_hydrolase"/>
</dbReference>
<dbReference type="PRINTS" id="PR00412">
    <property type="entry name" value="EPOXHYDRLASE"/>
</dbReference>
<evidence type="ECO:0000256" key="2">
    <source>
        <dbReference type="ARBA" id="ARBA00022797"/>
    </source>
</evidence>
<feature type="chain" id="PRO_5007865685" evidence="5">
    <location>
        <begin position="22"/>
        <end position="446"/>
    </location>
</feature>
<feature type="active site" description="Proton acceptor" evidence="4">
    <location>
        <position position="405"/>
    </location>
</feature>
<evidence type="ECO:0000256" key="1">
    <source>
        <dbReference type="ARBA" id="ARBA00010088"/>
    </source>
</evidence>
<keyword evidence="5" id="KW-0732">Signal</keyword>
<keyword evidence="2" id="KW-0058">Aromatic hydrocarbons catabolism</keyword>
<dbReference type="PANTHER" id="PTHR21661:SF35">
    <property type="entry name" value="EPOXIDE HYDROLASE"/>
    <property type="match status" value="1"/>
</dbReference>
<dbReference type="Proteomes" id="UP000077266">
    <property type="component" value="Unassembled WGS sequence"/>
</dbReference>
<dbReference type="InterPro" id="IPR029058">
    <property type="entry name" value="AB_hydrolase_fold"/>
</dbReference>
<keyword evidence="8" id="KW-1185">Reference proteome</keyword>
<dbReference type="GO" id="GO:0004301">
    <property type="term" value="F:epoxide hydrolase activity"/>
    <property type="evidence" value="ECO:0007669"/>
    <property type="project" value="TreeGrafter"/>
</dbReference>
<keyword evidence="3 7" id="KW-0378">Hydrolase</keyword>
<evidence type="ECO:0000313" key="8">
    <source>
        <dbReference type="Proteomes" id="UP000077266"/>
    </source>
</evidence>
<dbReference type="PROSITE" id="PS51257">
    <property type="entry name" value="PROKAR_LIPOPROTEIN"/>
    <property type="match status" value="1"/>
</dbReference>
<evidence type="ECO:0000313" key="7">
    <source>
        <dbReference type="EMBL" id="KZW04453.1"/>
    </source>
</evidence>
<gene>
    <name evidence="7" type="ORF">EXIGLDRAFT_758741</name>
</gene>